<dbReference type="Proteomes" id="UP000092462">
    <property type="component" value="Unassembled WGS sequence"/>
</dbReference>
<dbReference type="Gene3D" id="1.25.40.180">
    <property type="match status" value="2"/>
</dbReference>
<evidence type="ECO:0000313" key="2">
    <source>
        <dbReference type="Proteomes" id="UP000092462"/>
    </source>
</evidence>
<dbReference type="EMBL" id="AJVK01035029">
    <property type="status" value="NOT_ANNOTATED_CDS"/>
    <property type="molecule type" value="Genomic_DNA"/>
</dbReference>
<dbReference type="InterPro" id="IPR003891">
    <property type="entry name" value="Initiation_fac_eIF4g_MI"/>
</dbReference>
<dbReference type="SUPFAM" id="SSF48371">
    <property type="entry name" value="ARM repeat"/>
    <property type="match status" value="2"/>
</dbReference>
<reference evidence="1" key="1">
    <citation type="submission" date="2022-08" db="UniProtKB">
        <authorList>
            <consortium name="EnsemblMetazoa"/>
        </authorList>
    </citation>
    <scope>IDENTIFICATION</scope>
    <source>
        <strain evidence="1">Israel</strain>
    </source>
</reference>
<dbReference type="VEuPathDB" id="VectorBase:PPAI008412"/>
<name>A0A1B0DJI8_PHLPP</name>
<proteinExistence type="predicted"/>
<dbReference type="AlphaFoldDB" id="A0A1B0DJI8"/>
<dbReference type="PROSITE" id="PS51366">
    <property type="entry name" value="MI"/>
    <property type="match status" value="1"/>
</dbReference>
<keyword evidence="2" id="KW-1185">Reference proteome</keyword>
<dbReference type="InterPro" id="IPR016024">
    <property type="entry name" value="ARM-type_fold"/>
</dbReference>
<dbReference type="EnsemblMetazoa" id="PPAI008412-RA">
    <property type="protein sequence ID" value="PPAI008412-PA"/>
    <property type="gene ID" value="PPAI008412"/>
</dbReference>
<accession>A0A1B0DJI8</accession>
<dbReference type="VEuPathDB" id="VectorBase:PPAPM1_011647"/>
<organism evidence="1 2">
    <name type="scientific">Phlebotomus papatasi</name>
    <name type="common">Sandfly</name>
    <dbReference type="NCBI Taxonomy" id="29031"/>
    <lineage>
        <taxon>Eukaryota</taxon>
        <taxon>Metazoa</taxon>
        <taxon>Ecdysozoa</taxon>
        <taxon>Arthropoda</taxon>
        <taxon>Hexapoda</taxon>
        <taxon>Insecta</taxon>
        <taxon>Pterygota</taxon>
        <taxon>Neoptera</taxon>
        <taxon>Endopterygota</taxon>
        <taxon>Diptera</taxon>
        <taxon>Nematocera</taxon>
        <taxon>Psychodoidea</taxon>
        <taxon>Psychodidae</taxon>
        <taxon>Phlebotomus</taxon>
        <taxon>Phlebotomus</taxon>
    </lineage>
</organism>
<evidence type="ECO:0000313" key="1">
    <source>
        <dbReference type="EnsemblMetazoa" id="PPAI008412-PA"/>
    </source>
</evidence>
<sequence>MVMEVVEGYTKVDQCMDDIEKVPEEHRHLGIREIYDAMLEQKKKHRMATADILVHAVRNSRALSIDTYLHGLRLHMDGIDEIAIDVPMIFEFIPEYLGPMILAKIITLKTLAMVSENLIKANLGGNLLQHLLRYLIFKRDAAYVLDLWEKSQVKWTDFMSPSKVDEFIAINNFNFLINKDFTTYQSTSSTTVPLDRCVHERLKELIVSNSSYDTIEEWIAANIGTIDKNFIRILTTVVIESCLYPNYKVNGPLLEQQCRLLTRYIENTEEFEMQCLFAIQKLIFKLEHPS</sequence>
<protein>
    <submittedName>
        <fullName evidence="1">Uncharacterized protein</fullName>
    </submittedName>
</protein>